<name>A0ACB5U2E2_AMBMO</name>
<gene>
    <name evidence="1" type="ORF">Amon02_001101200</name>
</gene>
<evidence type="ECO:0000313" key="2">
    <source>
        <dbReference type="Proteomes" id="UP001165064"/>
    </source>
</evidence>
<accession>A0ACB5U2E2</accession>
<evidence type="ECO:0000313" key="1">
    <source>
        <dbReference type="EMBL" id="GMF00470.1"/>
    </source>
</evidence>
<sequence>MGGKSTYLRQNATIAILAQIGSYVPASSAHIGIIDRIFTRVGSSDSIYHNESTFMVEMKETSQILQNATSRSLVLIDELGRGTAGLEGVSVAYACLWRLCCLNRCKVLFATHFGMELERLICGGGEHGESGESGESEGDGKGDGKGLSVKFFHTEMVAVKDGNGDDVMVINHRLKPGVSYYSHAVDIAKLAGFPQDTLDLTRSTYAKLCRENGIDTKLAK</sequence>
<reference evidence="1" key="1">
    <citation type="submission" date="2023-04" db="EMBL/GenBank/DDBJ databases">
        <title>Ambrosiozyma monospora NBRC 10751.</title>
        <authorList>
            <person name="Ichikawa N."/>
            <person name="Sato H."/>
            <person name="Tonouchi N."/>
        </authorList>
    </citation>
    <scope>NUCLEOTIDE SEQUENCE</scope>
    <source>
        <strain evidence="1">NBRC 10751</strain>
    </source>
</reference>
<proteinExistence type="predicted"/>
<organism evidence="1 2">
    <name type="scientific">Ambrosiozyma monospora</name>
    <name type="common">Yeast</name>
    <name type="synonym">Endomycopsis monosporus</name>
    <dbReference type="NCBI Taxonomy" id="43982"/>
    <lineage>
        <taxon>Eukaryota</taxon>
        <taxon>Fungi</taxon>
        <taxon>Dikarya</taxon>
        <taxon>Ascomycota</taxon>
        <taxon>Saccharomycotina</taxon>
        <taxon>Pichiomycetes</taxon>
        <taxon>Pichiales</taxon>
        <taxon>Pichiaceae</taxon>
        <taxon>Ambrosiozyma</taxon>
    </lineage>
</organism>
<keyword evidence="2" id="KW-1185">Reference proteome</keyword>
<protein>
    <submittedName>
        <fullName evidence="1">Unnamed protein product</fullName>
    </submittedName>
</protein>
<comment type="caution">
    <text evidence="1">The sequence shown here is derived from an EMBL/GenBank/DDBJ whole genome shotgun (WGS) entry which is preliminary data.</text>
</comment>
<dbReference type="Proteomes" id="UP001165064">
    <property type="component" value="Unassembled WGS sequence"/>
</dbReference>
<dbReference type="EMBL" id="BSXS01011426">
    <property type="protein sequence ID" value="GMF00470.1"/>
    <property type="molecule type" value="Genomic_DNA"/>
</dbReference>